<organism evidence="3 4">
    <name type="scientific">Paracidobacterium acidisoli</name>
    <dbReference type="NCBI Taxonomy" id="2303751"/>
    <lineage>
        <taxon>Bacteria</taxon>
        <taxon>Pseudomonadati</taxon>
        <taxon>Acidobacteriota</taxon>
        <taxon>Terriglobia</taxon>
        <taxon>Terriglobales</taxon>
        <taxon>Acidobacteriaceae</taxon>
        <taxon>Paracidobacterium</taxon>
    </lineage>
</organism>
<dbReference type="PANTHER" id="PTHR22901:SF0">
    <property type="entry name" value="SIALATE O-ACETYLESTERASE"/>
    <property type="match status" value="1"/>
</dbReference>
<dbReference type="RefSeq" id="WP_117298812.1">
    <property type="nucleotide sequence ID" value="NZ_QVQT02000003.1"/>
</dbReference>
<dbReference type="PANTHER" id="PTHR22901">
    <property type="entry name" value="SIALATE O-ACETYLESTERASE"/>
    <property type="match status" value="1"/>
</dbReference>
<evidence type="ECO:0000313" key="3">
    <source>
        <dbReference type="EMBL" id="RFU17216.1"/>
    </source>
</evidence>
<dbReference type="Proteomes" id="UP000264702">
    <property type="component" value="Unassembled WGS sequence"/>
</dbReference>
<protein>
    <submittedName>
        <fullName evidence="3">Sialate O-acetylesterase</fullName>
    </submittedName>
</protein>
<reference evidence="3 4" key="1">
    <citation type="submission" date="2018-08" db="EMBL/GenBank/DDBJ databases">
        <title>Acidipila sp. 4G-K13, an acidobacterium isolated from forest soil.</title>
        <authorList>
            <person name="Gao Z.-H."/>
            <person name="Qiu L.-H."/>
        </authorList>
    </citation>
    <scope>NUCLEOTIDE SEQUENCE [LARGE SCALE GENOMIC DNA]</scope>
    <source>
        <strain evidence="3 4">4G-K13</strain>
    </source>
</reference>
<dbReference type="Pfam" id="PF03629">
    <property type="entry name" value="SASA"/>
    <property type="match status" value="1"/>
</dbReference>
<dbReference type="SUPFAM" id="SSF52266">
    <property type="entry name" value="SGNH hydrolase"/>
    <property type="match status" value="1"/>
</dbReference>
<dbReference type="GO" id="GO:0005975">
    <property type="term" value="P:carbohydrate metabolic process"/>
    <property type="evidence" value="ECO:0007669"/>
    <property type="project" value="TreeGrafter"/>
</dbReference>
<dbReference type="InterPro" id="IPR005181">
    <property type="entry name" value="SASA"/>
</dbReference>
<dbReference type="GO" id="GO:0001681">
    <property type="term" value="F:sialate O-acetylesterase activity"/>
    <property type="evidence" value="ECO:0007669"/>
    <property type="project" value="InterPro"/>
</dbReference>
<dbReference type="InterPro" id="IPR036514">
    <property type="entry name" value="SGNH_hydro_sf"/>
</dbReference>
<dbReference type="InterPro" id="IPR013783">
    <property type="entry name" value="Ig-like_fold"/>
</dbReference>
<dbReference type="OrthoDB" id="9795554at2"/>
<evidence type="ECO:0000256" key="1">
    <source>
        <dbReference type="ARBA" id="ARBA00022801"/>
    </source>
</evidence>
<comment type="caution">
    <text evidence="3">The sequence shown here is derived from an EMBL/GenBank/DDBJ whole genome shotgun (WGS) entry which is preliminary data.</text>
</comment>
<dbReference type="AlphaFoldDB" id="A0A372IQM4"/>
<dbReference type="Gene3D" id="3.40.50.1110">
    <property type="entry name" value="SGNH hydrolase"/>
    <property type="match status" value="1"/>
</dbReference>
<sequence length="473" mass="51677">MVLQRDRPIHLWGWADPGEQVTAALNGTKQTTRADDLGKWSVWLAPEQAGGPYQVTVAGTNTITLDDVMIGDVWFASGQSNMELPLIGFPGSAELQNSAEEIAHANQPQLRLLHIHEKASEYRVDDIDTTWTDCTPQTAATFSAAAYFFGRDIAEKEHVTVGLIDSTWGGTPAEAWISLEGLSADASLMPVFATWATMTDQQPDMPRIVAKEKREEAQAKATGTSAPWHPWHPNPASWAPAALYNGMVAPVVNFPIRGVIWYQGETNSALDRAAMYERVFPALIRDWREQWRQGDFPFLYVQISSFRSTPHEDWAVVREAQRRTLGVANTAMAVTIDIGNPDNVHPADKQDVGARLALAARALSYGEKVEYSGPAFRKATVDGTAMRVWFDHAVSGLTAKGGEPTGFEVAGADHKFVTATAHIDGDSIVASNAAVPEPEYVRYGWQNAPVVNLFNGAGLPASPFTSEKRIPQP</sequence>
<dbReference type="Gene3D" id="2.60.40.10">
    <property type="entry name" value="Immunoglobulins"/>
    <property type="match status" value="1"/>
</dbReference>
<accession>A0A372IQM4</accession>
<proteinExistence type="predicted"/>
<evidence type="ECO:0000259" key="2">
    <source>
        <dbReference type="Pfam" id="PF03629"/>
    </source>
</evidence>
<dbReference type="InterPro" id="IPR039329">
    <property type="entry name" value="SIAE"/>
</dbReference>
<dbReference type="EMBL" id="QVQT01000003">
    <property type="protein sequence ID" value="RFU17216.1"/>
    <property type="molecule type" value="Genomic_DNA"/>
</dbReference>
<keyword evidence="4" id="KW-1185">Reference proteome</keyword>
<keyword evidence="1" id="KW-0378">Hydrolase</keyword>
<feature type="domain" description="Sialate O-acetylesterase" evidence="2">
    <location>
        <begin position="234"/>
        <end position="358"/>
    </location>
</feature>
<gene>
    <name evidence="3" type="ORF">D0Y96_07720</name>
</gene>
<evidence type="ECO:0000313" key="4">
    <source>
        <dbReference type="Proteomes" id="UP000264702"/>
    </source>
</evidence>
<name>A0A372IQM4_9BACT</name>